<accession>A0A523VXA0</accession>
<dbReference type="Proteomes" id="UP000319130">
    <property type="component" value="Unassembled WGS sequence"/>
</dbReference>
<organism evidence="1 2">
    <name type="scientific">Aerophobetes bacterium</name>
    <dbReference type="NCBI Taxonomy" id="2030807"/>
    <lineage>
        <taxon>Bacteria</taxon>
        <taxon>Candidatus Aerophobota</taxon>
    </lineage>
</organism>
<name>A0A523VXA0_UNCAE</name>
<evidence type="ECO:0000313" key="2">
    <source>
        <dbReference type="Proteomes" id="UP000319130"/>
    </source>
</evidence>
<proteinExistence type="predicted"/>
<sequence length="67" mass="7595">MKVLDDECVCTGCKFADYKKCEVFRVVTAVQHIFQLLIPERSPRAHKGTTIRLEVDKCQRKIEGVGG</sequence>
<dbReference type="AlphaFoldDB" id="A0A523VXA0"/>
<evidence type="ECO:0000313" key="1">
    <source>
        <dbReference type="EMBL" id="TET59353.1"/>
    </source>
</evidence>
<reference evidence="1 2" key="1">
    <citation type="submission" date="2019-03" db="EMBL/GenBank/DDBJ databases">
        <title>Metabolic potential of uncultured bacteria and archaea associated with petroleum seepage in deep-sea sediments.</title>
        <authorList>
            <person name="Dong X."/>
            <person name="Hubert C."/>
        </authorList>
    </citation>
    <scope>NUCLEOTIDE SEQUENCE [LARGE SCALE GENOMIC DNA]</scope>
    <source>
        <strain evidence="1">E29_bin52</strain>
    </source>
</reference>
<dbReference type="EMBL" id="SOIZ01000365">
    <property type="protein sequence ID" value="TET59353.1"/>
    <property type="molecule type" value="Genomic_DNA"/>
</dbReference>
<comment type="caution">
    <text evidence="1">The sequence shown here is derived from an EMBL/GenBank/DDBJ whole genome shotgun (WGS) entry which is preliminary data.</text>
</comment>
<gene>
    <name evidence="1" type="ORF">E3J48_07910</name>
</gene>
<protein>
    <submittedName>
        <fullName evidence="1">Uncharacterized protein</fullName>
    </submittedName>
</protein>